<accession>A0A2J6QI00</accession>
<organism evidence="2 3">
    <name type="scientific">Hyaloscypha hepaticicola</name>
    <dbReference type="NCBI Taxonomy" id="2082293"/>
    <lineage>
        <taxon>Eukaryota</taxon>
        <taxon>Fungi</taxon>
        <taxon>Dikarya</taxon>
        <taxon>Ascomycota</taxon>
        <taxon>Pezizomycotina</taxon>
        <taxon>Leotiomycetes</taxon>
        <taxon>Helotiales</taxon>
        <taxon>Hyaloscyphaceae</taxon>
        <taxon>Hyaloscypha</taxon>
    </lineage>
</organism>
<keyword evidence="3" id="KW-1185">Reference proteome</keyword>
<name>A0A2J6QI00_9HELO</name>
<protein>
    <submittedName>
        <fullName evidence="2">Uncharacterized protein</fullName>
    </submittedName>
</protein>
<sequence>MLLLLHECCRGFQAGVPRIIVICLVTARRRCIIVSYDIDHCFELASISRSFQRLPVRTRTEMLTPESQNLPKPLFREFPLNHGHQIAGGVLSAADRQSGLTTGRNTSSSERYHGISLSPPRVGPAEVPRNIQRWLEREEHNVPVRPSESYPHGQETTICK</sequence>
<evidence type="ECO:0000313" key="3">
    <source>
        <dbReference type="Proteomes" id="UP000235672"/>
    </source>
</evidence>
<evidence type="ECO:0000256" key="1">
    <source>
        <dbReference type="SAM" id="MobiDB-lite"/>
    </source>
</evidence>
<dbReference type="EMBL" id="KZ613469">
    <property type="protein sequence ID" value="PMD25892.1"/>
    <property type="molecule type" value="Genomic_DNA"/>
</dbReference>
<feature type="region of interest" description="Disordered" evidence="1">
    <location>
        <begin position="95"/>
        <end position="124"/>
    </location>
</feature>
<proteinExistence type="predicted"/>
<evidence type="ECO:0000313" key="2">
    <source>
        <dbReference type="EMBL" id="PMD25892.1"/>
    </source>
</evidence>
<dbReference type="AlphaFoldDB" id="A0A2J6QI00"/>
<gene>
    <name evidence="2" type="ORF">NA56DRAFT_642146</name>
</gene>
<reference evidence="2 3" key="1">
    <citation type="submission" date="2016-05" db="EMBL/GenBank/DDBJ databases">
        <title>A degradative enzymes factory behind the ericoid mycorrhizal symbiosis.</title>
        <authorList>
            <consortium name="DOE Joint Genome Institute"/>
            <person name="Martino E."/>
            <person name="Morin E."/>
            <person name="Grelet G."/>
            <person name="Kuo A."/>
            <person name="Kohler A."/>
            <person name="Daghino S."/>
            <person name="Barry K."/>
            <person name="Choi C."/>
            <person name="Cichocki N."/>
            <person name="Clum A."/>
            <person name="Copeland A."/>
            <person name="Hainaut M."/>
            <person name="Haridas S."/>
            <person name="Labutti K."/>
            <person name="Lindquist E."/>
            <person name="Lipzen A."/>
            <person name="Khouja H.-R."/>
            <person name="Murat C."/>
            <person name="Ohm R."/>
            <person name="Olson A."/>
            <person name="Spatafora J."/>
            <person name="Veneault-Fourrey C."/>
            <person name="Henrissat B."/>
            <person name="Grigoriev I."/>
            <person name="Martin F."/>
            <person name="Perotto S."/>
        </authorList>
    </citation>
    <scope>NUCLEOTIDE SEQUENCE [LARGE SCALE GENOMIC DNA]</scope>
    <source>
        <strain evidence="2 3">UAMH 7357</strain>
    </source>
</reference>
<feature type="region of interest" description="Disordered" evidence="1">
    <location>
        <begin position="138"/>
        <end position="160"/>
    </location>
</feature>
<dbReference type="Proteomes" id="UP000235672">
    <property type="component" value="Unassembled WGS sequence"/>
</dbReference>
<feature type="compositionally biased region" description="Polar residues" evidence="1">
    <location>
        <begin position="98"/>
        <end position="109"/>
    </location>
</feature>